<reference evidence="2 3" key="1">
    <citation type="submission" date="2019-10" db="EMBL/GenBank/DDBJ databases">
        <authorList>
            <person name="Blom J."/>
        </authorList>
    </citation>
    <scope>NUCLEOTIDE SEQUENCE [LARGE SCALE GENOMIC DNA]</scope>
    <source>
        <strain evidence="2 3">ES3154-GLU</strain>
    </source>
</reference>
<dbReference type="PROSITE" id="PS51186">
    <property type="entry name" value="GNAT"/>
    <property type="match status" value="1"/>
</dbReference>
<dbReference type="EMBL" id="CABWIB010000001">
    <property type="protein sequence ID" value="VWL85350.1"/>
    <property type="molecule type" value="Genomic_DNA"/>
</dbReference>
<dbReference type="SUPFAM" id="SSF55729">
    <property type="entry name" value="Acyl-CoA N-acyltransferases (Nat)"/>
    <property type="match status" value="1"/>
</dbReference>
<evidence type="ECO:0000259" key="1">
    <source>
        <dbReference type="PROSITE" id="PS51186"/>
    </source>
</evidence>
<sequence>MLELIKIDKKDESSINYIENIIKNNFDENEYRDSYELYNYSLKKDEFIAFYIKYNNEVVGIINTWNLGECIYVEHFVIEKEYRNKSLGSKSLELLKNTFNKNIILEVNVENTDVDKKRITFYKKNGFKILDIKYYQEAYSDNKNKIEMYLMSTKEFEKKLLDNVVKKLKKLVYKIGD</sequence>
<keyword evidence="3" id="KW-1185">Reference proteome</keyword>
<proteinExistence type="predicted"/>
<dbReference type="Pfam" id="PF00583">
    <property type="entry name" value="Acetyltransf_1"/>
    <property type="match status" value="1"/>
</dbReference>
<dbReference type="AlphaFoldDB" id="A0A6I8MD32"/>
<feature type="domain" description="N-acetyltransferase" evidence="1">
    <location>
        <begin position="5"/>
        <end position="153"/>
    </location>
</feature>
<organism evidence="2 3">
    <name type="scientific">Oceanivirga miroungae</name>
    <dbReference type="NCBI Taxonomy" id="1130046"/>
    <lineage>
        <taxon>Bacteria</taxon>
        <taxon>Fusobacteriati</taxon>
        <taxon>Fusobacteriota</taxon>
        <taxon>Fusobacteriia</taxon>
        <taxon>Fusobacteriales</taxon>
        <taxon>Leptotrichiaceae</taxon>
        <taxon>Oceanivirga</taxon>
    </lineage>
</organism>
<evidence type="ECO:0000313" key="3">
    <source>
        <dbReference type="Proteomes" id="UP000419017"/>
    </source>
</evidence>
<dbReference type="Proteomes" id="UP000419017">
    <property type="component" value="Unassembled WGS sequence"/>
</dbReference>
<evidence type="ECO:0000313" key="2">
    <source>
        <dbReference type="EMBL" id="VWL85350.1"/>
    </source>
</evidence>
<dbReference type="RefSeq" id="WP_156683356.1">
    <property type="nucleotide sequence ID" value="NZ_CABWIB010000001.1"/>
</dbReference>
<gene>
    <name evidence="2" type="ORF">OMES3154_00635</name>
</gene>
<protein>
    <recommendedName>
        <fullName evidence="1">N-acetyltransferase domain-containing protein</fullName>
    </recommendedName>
</protein>
<dbReference type="InterPro" id="IPR016181">
    <property type="entry name" value="Acyl_CoA_acyltransferase"/>
</dbReference>
<dbReference type="GO" id="GO:0016747">
    <property type="term" value="F:acyltransferase activity, transferring groups other than amino-acyl groups"/>
    <property type="evidence" value="ECO:0007669"/>
    <property type="project" value="InterPro"/>
</dbReference>
<dbReference type="InterPro" id="IPR000182">
    <property type="entry name" value="GNAT_dom"/>
</dbReference>
<dbReference type="Gene3D" id="3.40.630.30">
    <property type="match status" value="1"/>
</dbReference>
<name>A0A6I8MD32_9FUSO</name>
<accession>A0A6I8MD32</accession>